<accession>A0ACB9DCQ9</accession>
<dbReference type="Proteomes" id="UP001056120">
    <property type="component" value="Linkage Group LG19"/>
</dbReference>
<reference evidence="2" key="1">
    <citation type="journal article" date="2022" name="Mol. Ecol. Resour.">
        <title>The genomes of chicory, endive, great burdock and yacon provide insights into Asteraceae palaeo-polyploidization history and plant inulin production.</title>
        <authorList>
            <person name="Fan W."/>
            <person name="Wang S."/>
            <person name="Wang H."/>
            <person name="Wang A."/>
            <person name="Jiang F."/>
            <person name="Liu H."/>
            <person name="Zhao H."/>
            <person name="Xu D."/>
            <person name="Zhang Y."/>
        </authorList>
    </citation>
    <scope>NUCLEOTIDE SEQUENCE [LARGE SCALE GENOMIC DNA]</scope>
    <source>
        <strain evidence="2">cv. Yunnan</strain>
    </source>
</reference>
<keyword evidence="2" id="KW-1185">Reference proteome</keyword>
<reference evidence="1 2" key="2">
    <citation type="journal article" date="2022" name="Mol. Ecol. Resour.">
        <title>The genomes of chicory, endive, great burdock and yacon provide insights into Asteraceae paleo-polyploidization history and plant inulin production.</title>
        <authorList>
            <person name="Fan W."/>
            <person name="Wang S."/>
            <person name="Wang H."/>
            <person name="Wang A."/>
            <person name="Jiang F."/>
            <person name="Liu H."/>
            <person name="Zhao H."/>
            <person name="Xu D."/>
            <person name="Zhang Y."/>
        </authorList>
    </citation>
    <scope>NUCLEOTIDE SEQUENCE [LARGE SCALE GENOMIC DNA]</scope>
    <source>
        <strain evidence="2">cv. Yunnan</strain>
        <tissue evidence="1">Leaves</tissue>
    </source>
</reference>
<evidence type="ECO:0000313" key="2">
    <source>
        <dbReference type="Proteomes" id="UP001056120"/>
    </source>
</evidence>
<gene>
    <name evidence="1" type="ORF">L1987_57162</name>
</gene>
<evidence type="ECO:0000313" key="1">
    <source>
        <dbReference type="EMBL" id="KAI3744087.1"/>
    </source>
</evidence>
<sequence>MPEDGCDFGFAFNDSNFSDRVLRICFFSDPIESTQSPSGSSFLDFILYKFKYWFRTAARVRTLHIRSPILAARSPFFYKLESRFCIHPRGKSGHAVALLTAWSRSGSQHYQRLIAGYPSRWCPTCLLRIRSLKSYRSVDGSVIGAAEDGGGQRRRKRRHPMEEEMGLVVYIMVDSRVTFEI</sequence>
<name>A0ACB9DCQ9_9ASTR</name>
<organism evidence="1 2">
    <name type="scientific">Smallanthus sonchifolius</name>
    <dbReference type="NCBI Taxonomy" id="185202"/>
    <lineage>
        <taxon>Eukaryota</taxon>
        <taxon>Viridiplantae</taxon>
        <taxon>Streptophyta</taxon>
        <taxon>Embryophyta</taxon>
        <taxon>Tracheophyta</taxon>
        <taxon>Spermatophyta</taxon>
        <taxon>Magnoliopsida</taxon>
        <taxon>eudicotyledons</taxon>
        <taxon>Gunneridae</taxon>
        <taxon>Pentapetalae</taxon>
        <taxon>asterids</taxon>
        <taxon>campanulids</taxon>
        <taxon>Asterales</taxon>
        <taxon>Asteraceae</taxon>
        <taxon>Asteroideae</taxon>
        <taxon>Heliantheae alliance</taxon>
        <taxon>Millerieae</taxon>
        <taxon>Smallanthus</taxon>
    </lineage>
</organism>
<protein>
    <submittedName>
        <fullName evidence="1">Uncharacterized protein</fullName>
    </submittedName>
</protein>
<dbReference type="EMBL" id="CM042036">
    <property type="protein sequence ID" value="KAI3744087.1"/>
    <property type="molecule type" value="Genomic_DNA"/>
</dbReference>
<comment type="caution">
    <text evidence="1">The sequence shown here is derived from an EMBL/GenBank/DDBJ whole genome shotgun (WGS) entry which is preliminary data.</text>
</comment>
<proteinExistence type="predicted"/>